<evidence type="ECO:0000313" key="6">
    <source>
        <dbReference type="EMBL" id="KAJ2677761.1"/>
    </source>
</evidence>
<reference evidence="6" key="1">
    <citation type="submission" date="2022-07" db="EMBL/GenBank/DDBJ databases">
        <title>Phylogenomic reconstructions and comparative analyses of Kickxellomycotina fungi.</title>
        <authorList>
            <person name="Reynolds N.K."/>
            <person name="Stajich J.E."/>
            <person name="Barry K."/>
            <person name="Grigoriev I.V."/>
            <person name="Crous P."/>
            <person name="Smith M.E."/>
        </authorList>
    </citation>
    <scope>NUCLEOTIDE SEQUENCE</scope>
    <source>
        <strain evidence="6">NRRL 3115</strain>
    </source>
</reference>
<evidence type="ECO:0000313" key="7">
    <source>
        <dbReference type="Proteomes" id="UP001151518"/>
    </source>
</evidence>
<dbReference type="InterPro" id="IPR055417">
    <property type="entry name" value="UFD1_N1"/>
</dbReference>
<proteinExistence type="inferred from homology"/>
<dbReference type="GO" id="GO:0034098">
    <property type="term" value="C:VCP-NPL4-UFD1 AAA ATPase complex"/>
    <property type="evidence" value="ECO:0007669"/>
    <property type="project" value="TreeGrafter"/>
</dbReference>
<name>A0A9W8KYL1_9FUNG</name>
<dbReference type="GO" id="GO:0036503">
    <property type="term" value="P:ERAD pathway"/>
    <property type="evidence" value="ECO:0007669"/>
    <property type="project" value="TreeGrafter"/>
</dbReference>
<gene>
    <name evidence="6" type="primary">UFD1</name>
    <name evidence="6" type="ORF">GGI25_002859</name>
</gene>
<evidence type="ECO:0000256" key="3">
    <source>
        <dbReference type="SAM" id="MobiDB-lite"/>
    </source>
</evidence>
<feature type="domain" description="Ubiquitin fusion degradation protein UFD1 N-terminal subdomain 1" evidence="4">
    <location>
        <begin position="35"/>
        <end position="134"/>
    </location>
</feature>
<evidence type="ECO:0000256" key="1">
    <source>
        <dbReference type="ARBA" id="ARBA00006043"/>
    </source>
</evidence>
<feature type="region of interest" description="Disordered" evidence="3">
    <location>
        <begin position="319"/>
        <end position="353"/>
    </location>
</feature>
<dbReference type="Proteomes" id="UP001151518">
    <property type="component" value="Unassembled WGS sequence"/>
</dbReference>
<accession>A0A9W8KYL1</accession>
<dbReference type="GO" id="GO:0031593">
    <property type="term" value="F:polyubiquitin modification-dependent protein binding"/>
    <property type="evidence" value="ECO:0007669"/>
    <property type="project" value="TreeGrafter"/>
</dbReference>
<feature type="region of interest" description="Disordered" evidence="3">
    <location>
        <begin position="218"/>
        <end position="304"/>
    </location>
</feature>
<protein>
    <submittedName>
        <fullName evidence="6">Ubiquitin fusion degradation protein</fullName>
    </submittedName>
</protein>
<organism evidence="6 7">
    <name type="scientific">Coemansia spiralis</name>
    <dbReference type="NCBI Taxonomy" id="417178"/>
    <lineage>
        <taxon>Eukaryota</taxon>
        <taxon>Fungi</taxon>
        <taxon>Fungi incertae sedis</taxon>
        <taxon>Zoopagomycota</taxon>
        <taxon>Kickxellomycotina</taxon>
        <taxon>Kickxellomycetes</taxon>
        <taxon>Kickxellales</taxon>
        <taxon>Kickxellaceae</taxon>
        <taxon>Coemansia</taxon>
    </lineage>
</organism>
<keyword evidence="2" id="KW-0833">Ubl conjugation pathway</keyword>
<feature type="compositionally biased region" description="Polar residues" evidence="3">
    <location>
        <begin position="273"/>
        <end position="293"/>
    </location>
</feature>
<dbReference type="EMBL" id="JANBTW010000028">
    <property type="protein sequence ID" value="KAJ2677761.1"/>
    <property type="molecule type" value="Genomic_DNA"/>
</dbReference>
<comment type="caution">
    <text evidence="6">The sequence shown here is derived from an EMBL/GenBank/DDBJ whole genome shotgun (WGS) entry which is preliminary data.</text>
</comment>
<comment type="similarity">
    <text evidence="1">Belongs to the UFD1 family.</text>
</comment>
<evidence type="ECO:0000259" key="5">
    <source>
        <dbReference type="Pfam" id="PF24842"/>
    </source>
</evidence>
<dbReference type="Pfam" id="PF24842">
    <property type="entry name" value="UFD1_N2"/>
    <property type="match status" value="1"/>
</dbReference>
<dbReference type="InterPro" id="IPR042299">
    <property type="entry name" value="Ufd1-like_Nn"/>
</dbReference>
<evidence type="ECO:0000256" key="2">
    <source>
        <dbReference type="ARBA" id="ARBA00022786"/>
    </source>
</evidence>
<dbReference type="OrthoDB" id="422728at2759"/>
<feature type="compositionally biased region" description="Low complexity" evidence="3">
    <location>
        <begin position="226"/>
        <end position="239"/>
    </location>
</feature>
<feature type="domain" description="Ubiquitin fusion degradation protein UFD1 N-terminal subdomain 2" evidence="5">
    <location>
        <begin position="137"/>
        <end position="212"/>
    </location>
</feature>
<dbReference type="InterPro" id="IPR004854">
    <property type="entry name" value="Ufd1-like"/>
</dbReference>
<evidence type="ECO:0000259" key="4">
    <source>
        <dbReference type="Pfam" id="PF03152"/>
    </source>
</evidence>
<dbReference type="AlphaFoldDB" id="A0A9W8KYL1"/>
<dbReference type="Gene3D" id="3.10.330.10">
    <property type="match status" value="1"/>
</dbReference>
<dbReference type="InterPro" id="IPR055418">
    <property type="entry name" value="UFD1_N2"/>
</dbReference>
<dbReference type="PANTHER" id="PTHR12555">
    <property type="entry name" value="UBIQUITIN FUSION DEGRADATON PROTEIN 1"/>
    <property type="match status" value="1"/>
</dbReference>
<dbReference type="Pfam" id="PF03152">
    <property type="entry name" value="UFD1_N1"/>
    <property type="match status" value="1"/>
</dbReference>
<dbReference type="Gene3D" id="2.40.40.50">
    <property type="entry name" value="Ubiquitin fusion degradation protein UFD1, N-terminal domain"/>
    <property type="match status" value="1"/>
</dbReference>
<dbReference type="PANTHER" id="PTHR12555:SF13">
    <property type="entry name" value="UBIQUITIN RECOGNITION FACTOR IN ER-ASSOCIATED DEGRADATION PROTEIN 1"/>
    <property type="match status" value="1"/>
</dbReference>
<dbReference type="GO" id="GO:0006511">
    <property type="term" value="P:ubiquitin-dependent protein catabolic process"/>
    <property type="evidence" value="ECO:0007669"/>
    <property type="project" value="InterPro"/>
</dbReference>
<feature type="compositionally biased region" description="Basic and acidic residues" evidence="3">
    <location>
        <begin position="240"/>
        <end position="252"/>
    </location>
</feature>
<sequence length="353" mass="38663">MFDGDDLRFDQVGGFNTFYPPQGFNVRYAGRQRQFRRFYSAYPVAAHPEGNKQNLNYGGKIFMPASALDEISQLEVVYPLLFKLQNDEGSECRRTHCGVLEFTAEEGRAYLPQWMMETLHLEPGATVEVINVALLRGSMVKLQPQSTDFLDISDHRAVLENALRLFSALTVGDVVAIQYNGHEYKIGVLETQPSPSAINVVETDLSVDFAPPVGYVEPSVAGSGEGSNSSRPSSSIAKAIKSEEERAKERLNSGKLQKFAGSGQKLSNRVRKGTSSLNSHASTPDNEAESNASGREEEVDQKVPIPLDIPLGTLFFGYPVVPPPGAEPASSPANKKGPKFIGEGRTLRQSRKR</sequence>